<dbReference type="RefSeq" id="WP_075007762.1">
    <property type="nucleotide sequence ID" value="NZ_FOAP01000009.1"/>
</dbReference>
<keyword evidence="4" id="KW-1185">Reference proteome</keyword>
<evidence type="ECO:0000313" key="4">
    <source>
        <dbReference type="Proteomes" id="UP000182719"/>
    </source>
</evidence>
<protein>
    <submittedName>
        <fullName evidence="3">Myxococcales GC_trans_RRR domain-containing protein</fullName>
    </submittedName>
</protein>
<dbReference type="InterPro" id="IPR017756">
    <property type="entry name" value="TM_Gly-Cys-Arg_CS"/>
</dbReference>
<gene>
    <name evidence="3" type="ORF">SAMN05444354_10966</name>
</gene>
<evidence type="ECO:0000313" key="3">
    <source>
        <dbReference type="EMBL" id="SEL85614.1"/>
    </source>
</evidence>
<evidence type="ECO:0000256" key="2">
    <source>
        <dbReference type="SAM" id="SignalP"/>
    </source>
</evidence>
<proteinExistence type="predicted"/>
<evidence type="ECO:0000256" key="1">
    <source>
        <dbReference type="SAM" id="MobiDB-lite"/>
    </source>
</evidence>
<dbReference type="NCBIfam" id="NF041894">
    <property type="entry name" value="MXAN_6652_fam"/>
    <property type="match status" value="1"/>
</dbReference>
<dbReference type="EMBL" id="FOAP01000009">
    <property type="protein sequence ID" value="SEL85614.1"/>
    <property type="molecule type" value="Genomic_DNA"/>
</dbReference>
<reference evidence="4" key="1">
    <citation type="submission" date="2016-10" db="EMBL/GenBank/DDBJ databases">
        <authorList>
            <person name="Varghese N."/>
            <person name="Submissions S."/>
        </authorList>
    </citation>
    <scope>NUCLEOTIDE SEQUENCE [LARGE SCALE GENOMIC DNA]</scope>
    <source>
        <strain evidence="4">DSM 17044</strain>
    </source>
</reference>
<organism evidence="3 4">
    <name type="scientific">Stigmatella aurantiaca</name>
    <dbReference type="NCBI Taxonomy" id="41"/>
    <lineage>
        <taxon>Bacteria</taxon>
        <taxon>Pseudomonadati</taxon>
        <taxon>Myxococcota</taxon>
        <taxon>Myxococcia</taxon>
        <taxon>Myxococcales</taxon>
        <taxon>Cystobacterineae</taxon>
        <taxon>Archangiaceae</taxon>
        <taxon>Stigmatella</taxon>
    </lineage>
</organism>
<name>A0A1H7TME0_STIAU</name>
<sequence length="229" mass="22616">MSFSSLRAVGMGSLFLLSTPVLANSTGISGQSGKQNTTCVSCHMDGTAGATVEISGPASLAAGETGQYKLIIRGGPAVVGGYNVAVNNTSAMLQPSEGSRKIGDELTHSAPKAFVASEVSFDFSLVAPPAPSTLTIYGAGNSANGDKNSTLDRAVASTFTVTVAGGTGTPDAGTPDAGTPDAGTPDAGNGDEPGDDEDDKGGCSAGGGTAVLSFAVTAAGLLLSRRRRR</sequence>
<feature type="region of interest" description="Disordered" evidence="1">
    <location>
        <begin position="164"/>
        <end position="206"/>
    </location>
</feature>
<accession>A0A1H7TME0</accession>
<dbReference type="NCBIfam" id="TIGR03382">
    <property type="entry name" value="GC_trans_RRR"/>
    <property type="match status" value="1"/>
</dbReference>
<keyword evidence="2" id="KW-0732">Signal</keyword>
<dbReference type="AlphaFoldDB" id="A0A1H7TME0"/>
<feature type="compositionally biased region" description="Low complexity" evidence="1">
    <location>
        <begin position="164"/>
        <end position="190"/>
    </location>
</feature>
<feature type="chain" id="PRO_5010318393" evidence="2">
    <location>
        <begin position="24"/>
        <end position="229"/>
    </location>
</feature>
<dbReference type="NCBIfam" id="NF041895">
    <property type="entry name" value="choice_anch_V"/>
    <property type="match status" value="1"/>
</dbReference>
<dbReference type="Proteomes" id="UP000182719">
    <property type="component" value="Unassembled WGS sequence"/>
</dbReference>
<feature type="signal peptide" evidence="2">
    <location>
        <begin position="1"/>
        <end position="23"/>
    </location>
</feature>
<dbReference type="OrthoDB" id="5512010at2"/>